<dbReference type="AlphaFoldDB" id="A0A382GCB0"/>
<gene>
    <name evidence="1" type="ORF">METZ01_LOCUS224675</name>
</gene>
<organism evidence="1">
    <name type="scientific">marine metagenome</name>
    <dbReference type="NCBI Taxonomy" id="408172"/>
    <lineage>
        <taxon>unclassified sequences</taxon>
        <taxon>metagenomes</taxon>
        <taxon>ecological metagenomes</taxon>
    </lineage>
</organism>
<proteinExistence type="predicted"/>
<name>A0A382GCB0_9ZZZZ</name>
<protein>
    <submittedName>
        <fullName evidence="1">Uncharacterized protein</fullName>
    </submittedName>
</protein>
<evidence type="ECO:0000313" key="1">
    <source>
        <dbReference type="EMBL" id="SVB71821.1"/>
    </source>
</evidence>
<sequence length="100" mass="11085">MTLSKITFIPLLLPTIFLVVSVLVWAGTVCPVPSEATVLSKARVELKFKQPDDVVKAPVDKAILEYKSIYSGEHWRPDAKIIAFIKSIENHPLANGKTKL</sequence>
<feature type="non-terminal residue" evidence="1">
    <location>
        <position position="100"/>
    </location>
</feature>
<accession>A0A382GCB0</accession>
<reference evidence="1" key="1">
    <citation type="submission" date="2018-05" db="EMBL/GenBank/DDBJ databases">
        <authorList>
            <person name="Lanie J.A."/>
            <person name="Ng W.-L."/>
            <person name="Kazmierczak K.M."/>
            <person name="Andrzejewski T.M."/>
            <person name="Davidsen T.M."/>
            <person name="Wayne K.J."/>
            <person name="Tettelin H."/>
            <person name="Glass J.I."/>
            <person name="Rusch D."/>
            <person name="Podicherti R."/>
            <person name="Tsui H.-C.T."/>
            <person name="Winkler M.E."/>
        </authorList>
    </citation>
    <scope>NUCLEOTIDE SEQUENCE</scope>
</reference>
<dbReference type="EMBL" id="UINC01054294">
    <property type="protein sequence ID" value="SVB71821.1"/>
    <property type="molecule type" value="Genomic_DNA"/>
</dbReference>